<dbReference type="Proteomes" id="UP000190641">
    <property type="component" value="Unassembled WGS sequence"/>
</dbReference>
<evidence type="ECO:0000259" key="2">
    <source>
        <dbReference type="Pfam" id="PF00535"/>
    </source>
</evidence>
<dbReference type="InterPro" id="IPR001173">
    <property type="entry name" value="Glyco_trans_2-like"/>
</dbReference>
<dbReference type="Pfam" id="PF00535">
    <property type="entry name" value="Glycos_transf_2"/>
    <property type="match status" value="1"/>
</dbReference>
<proteinExistence type="inferred from homology"/>
<gene>
    <name evidence="3" type="ORF">BLX06_25170</name>
</gene>
<feature type="domain" description="Glycosyltransferase 2-like" evidence="2">
    <location>
        <begin position="5"/>
        <end position="144"/>
    </location>
</feature>
<dbReference type="SUPFAM" id="SSF53448">
    <property type="entry name" value="Nucleotide-diphospho-sugar transferases"/>
    <property type="match status" value="1"/>
</dbReference>
<dbReference type="PANTHER" id="PTHR22916">
    <property type="entry name" value="GLYCOSYLTRANSFERASE"/>
    <property type="match status" value="1"/>
</dbReference>
<dbReference type="PANTHER" id="PTHR22916:SF3">
    <property type="entry name" value="UDP-GLCNAC:BETAGAL BETA-1,3-N-ACETYLGLUCOSAMINYLTRANSFERASE-LIKE PROTEIN 1"/>
    <property type="match status" value="1"/>
</dbReference>
<evidence type="ECO:0000313" key="4">
    <source>
        <dbReference type="Proteomes" id="UP000190641"/>
    </source>
</evidence>
<accession>A0A9X6B509</accession>
<evidence type="ECO:0000256" key="1">
    <source>
        <dbReference type="ARBA" id="ARBA00006739"/>
    </source>
</evidence>
<protein>
    <recommendedName>
        <fullName evidence="2">Glycosyltransferase 2-like domain-containing protein</fullName>
    </recommendedName>
</protein>
<organism evidence="3 4">
    <name type="scientific">Bacillus cereus</name>
    <dbReference type="NCBI Taxonomy" id="1396"/>
    <lineage>
        <taxon>Bacteria</taxon>
        <taxon>Bacillati</taxon>
        <taxon>Bacillota</taxon>
        <taxon>Bacilli</taxon>
        <taxon>Bacillales</taxon>
        <taxon>Bacillaceae</taxon>
        <taxon>Bacillus</taxon>
        <taxon>Bacillus cereus group</taxon>
    </lineage>
</organism>
<comment type="similarity">
    <text evidence="1">Belongs to the glycosyltransferase 2 family.</text>
</comment>
<dbReference type="GO" id="GO:0016758">
    <property type="term" value="F:hexosyltransferase activity"/>
    <property type="evidence" value="ECO:0007669"/>
    <property type="project" value="UniProtKB-ARBA"/>
</dbReference>
<dbReference type="InterPro" id="IPR029044">
    <property type="entry name" value="Nucleotide-diphossugar_trans"/>
</dbReference>
<dbReference type="AlphaFoldDB" id="A0A9X6B509"/>
<name>A0A9X6B509_BACCE</name>
<reference evidence="3 4" key="1">
    <citation type="submission" date="2017-01" db="EMBL/GenBank/DDBJ databases">
        <title>Bacillus cereus isolates.</title>
        <authorList>
            <person name="Beno S.M."/>
        </authorList>
    </citation>
    <scope>NUCLEOTIDE SEQUENCE [LARGE SCALE GENOMIC DNA]</scope>
    <source>
        <strain evidence="3 4">FSL K6-1030</strain>
    </source>
</reference>
<dbReference type="Gene3D" id="3.90.550.10">
    <property type="entry name" value="Spore Coat Polysaccharide Biosynthesis Protein SpsA, Chain A"/>
    <property type="match status" value="1"/>
</dbReference>
<sequence length="308" mass="35952">MPLVSIIIPTYNRLNYFQQALKSALAQTYRNIEIVVVDDSTNYETYNLIQHYLVKYPYIRYYRNKTNIGGALNFIRGFEYSNGEYVNFLMDDDIFHPEKIETMIAYFLNDTNNEISLVTSYRPFIDENGNNIPDNIYNQKRFNEITLVNGIKAASSIISEFNWIGEPTTPLFRKKDLLEPFGVFSGRLYRSGVDIAAWLHLLSKGNLVYIPLPLSNLRIHSNNISKDKNMLLYAVQDLIHLLFHCRQHKYLLEPSEYQKGLKNTSHFHSVLSTQLSLTTNQKMKLNYYSLLLLKLSKEFKQDFSSLHT</sequence>
<evidence type="ECO:0000313" key="3">
    <source>
        <dbReference type="EMBL" id="OOR72381.1"/>
    </source>
</evidence>
<dbReference type="EMBL" id="MUAU01000122">
    <property type="protein sequence ID" value="OOR72381.1"/>
    <property type="molecule type" value="Genomic_DNA"/>
</dbReference>
<comment type="caution">
    <text evidence="3">The sequence shown here is derived from an EMBL/GenBank/DDBJ whole genome shotgun (WGS) entry which is preliminary data.</text>
</comment>